<feature type="domain" description="TonB-dependent receptor plug" evidence="9">
    <location>
        <begin position="126"/>
        <end position="244"/>
    </location>
</feature>
<reference evidence="10 11" key="1">
    <citation type="submission" date="2016-10" db="EMBL/GenBank/DDBJ databases">
        <authorList>
            <person name="de Groot N.N."/>
        </authorList>
    </citation>
    <scope>NUCLEOTIDE SEQUENCE [LARGE SCALE GENOMIC DNA]</scope>
    <source>
        <strain>GEY</strain>
        <strain evidence="11">DSM 9560</strain>
    </source>
</reference>
<keyword evidence="6 7" id="KW-0998">Cell outer membrane</keyword>
<evidence type="ECO:0000259" key="9">
    <source>
        <dbReference type="Pfam" id="PF07715"/>
    </source>
</evidence>
<evidence type="ECO:0000256" key="6">
    <source>
        <dbReference type="ARBA" id="ARBA00023237"/>
    </source>
</evidence>
<dbReference type="SUPFAM" id="SSF49464">
    <property type="entry name" value="Carboxypeptidase regulatory domain-like"/>
    <property type="match status" value="1"/>
</dbReference>
<dbReference type="RefSeq" id="WP_143090801.1">
    <property type="nucleotide sequence ID" value="NZ_FONY01000006.1"/>
</dbReference>
<evidence type="ECO:0000256" key="2">
    <source>
        <dbReference type="ARBA" id="ARBA00022448"/>
    </source>
</evidence>
<dbReference type="InterPro" id="IPR023996">
    <property type="entry name" value="TonB-dep_OMP_SusC/RagA"/>
</dbReference>
<keyword evidence="4 7" id="KW-0812">Transmembrane</keyword>
<dbReference type="InterPro" id="IPR039426">
    <property type="entry name" value="TonB-dep_rcpt-like"/>
</dbReference>
<proteinExistence type="inferred from homology"/>
<dbReference type="Gene3D" id="2.60.40.1120">
    <property type="entry name" value="Carboxypeptidase-like, regulatory domain"/>
    <property type="match status" value="1"/>
</dbReference>
<dbReference type="NCBIfam" id="TIGR04056">
    <property type="entry name" value="OMP_RagA_SusC"/>
    <property type="match status" value="1"/>
</dbReference>
<dbReference type="EMBL" id="FONY01000006">
    <property type="protein sequence ID" value="SFE74722.1"/>
    <property type="molecule type" value="Genomic_DNA"/>
</dbReference>
<evidence type="ECO:0000256" key="5">
    <source>
        <dbReference type="ARBA" id="ARBA00023136"/>
    </source>
</evidence>
<evidence type="ECO:0000256" key="7">
    <source>
        <dbReference type="PROSITE-ProRule" id="PRU01360"/>
    </source>
</evidence>
<evidence type="ECO:0000313" key="10">
    <source>
        <dbReference type="EMBL" id="SFE74722.1"/>
    </source>
</evidence>
<dbReference type="Pfam" id="PF07715">
    <property type="entry name" value="Plug"/>
    <property type="match status" value="1"/>
</dbReference>
<dbReference type="NCBIfam" id="TIGR04057">
    <property type="entry name" value="SusC_RagA_signa"/>
    <property type="match status" value="1"/>
</dbReference>
<dbReference type="Proteomes" id="UP000199513">
    <property type="component" value="Unassembled WGS sequence"/>
</dbReference>
<keyword evidence="3 7" id="KW-1134">Transmembrane beta strand</keyword>
<evidence type="ECO:0000256" key="1">
    <source>
        <dbReference type="ARBA" id="ARBA00004571"/>
    </source>
</evidence>
<dbReference type="AlphaFoldDB" id="A0A1I2D2H2"/>
<dbReference type="OrthoDB" id="9768177at2"/>
<dbReference type="InterPro" id="IPR023997">
    <property type="entry name" value="TonB-dep_OMP_SusC/RagA_CS"/>
</dbReference>
<dbReference type="InterPro" id="IPR008969">
    <property type="entry name" value="CarboxyPept-like_regulatory"/>
</dbReference>
<comment type="subcellular location">
    <subcellularLocation>
        <location evidence="1 7">Cell outer membrane</location>
        <topology evidence="1 7">Multi-pass membrane protein</topology>
    </subcellularLocation>
</comment>
<evidence type="ECO:0000313" key="11">
    <source>
        <dbReference type="Proteomes" id="UP000199513"/>
    </source>
</evidence>
<dbReference type="Gene3D" id="2.170.130.10">
    <property type="entry name" value="TonB-dependent receptor, plug domain"/>
    <property type="match status" value="1"/>
</dbReference>
<dbReference type="Pfam" id="PF13715">
    <property type="entry name" value="CarbopepD_reg_2"/>
    <property type="match status" value="1"/>
</dbReference>
<sequence length="1002" mass="111037">MKKIEVPCWFIFFVFTCLSIISILSFAQNRTISGKVISAKDETPLEGVNIMVKGTEKSTTTNAKGTYRIVINRRDDKELVFSLEGYESQTIKIGTKGTINVELMPDATTVLEPIHIGYGMQDRRVLAGAITSINLKNTEQMPLASPDLLLQGRGAGILVNSHSGTPNAGATVWVRGVSSILASSSPLYVIDGVPVLPTDLSSQDVGGQIANPLSDLNPADIERIEVLKDGSATAIYGSRAANGVVLIQTKRGTKGKPMVNFSILYGEQSTQKRPEIADASTFQQLMNEAATNNGLTPPFANPTQTNANVNYPSQVFQSAAVRNINFSIAGGDSTVKYLFSFNNWNQDGIVKPAAFDRKTFRLNLDFDWSEKIKAGANLLYARGTNERMQNDTDALNGVLGTSANFLPNLPTFQANGSYTKSGIYANPLATLNEQGNTLLTNRFLGNIFANYYFTEDLFFKTSWSLNYQNAQENLYYSTATNFSQGRGVSAHTFENQYVIENTLHYQTLIGYNKHQIHAVIGNTVQENILKRTIAEGQNFPTNNFTNVGAAFIRNSFAGNTSWALLSWFARFNYAYKGKYMANLTVRTDGSSRFGTDNRWGTFPAVGLAWNIKEEKFLEKVKAISSMKIRASYGLAGNQNFTNFSNNPNAILLSNYIAQGLWNSGANYADWLGIEPVQLANPKLKWETTAQMNVGLDVGLLKDKINLSIEYYQKQTSDVLVPVSIPRSTGFATQIQNIGQVENKGIEINLNAKILNKKDLTWDLYFNVATNQNTITSLSNTYSSFENGVIRFEEGSPMYSFWLHKQNGVNAENGNILLESRNTVFNPATDRFIIGNALPQFYGGFANVVNWNGLELTVFVQFTQGNKQLNWSRYAQEHGGTRNANFSISQLDRWQRTGDITNVPKMTDANYENIYASRFLEDGSFVRLKNIVLAYHLPKEVAEKVKLQTAKIYLSVQNLLTFTKYKGLDPETNAGGGYPAVQGVEFYTVPQARWLTAGVQIGF</sequence>
<evidence type="ECO:0000256" key="4">
    <source>
        <dbReference type="ARBA" id="ARBA00022692"/>
    </source>
</evidence>
<dbReference type="InterPro" id="IPR036942">
    <property type="entry name" value="Beta-barrel_TonB_sf"/>
</dbReference>
<comment type="similarity">
    <text evidence="7">Belongs to the TonB-dependent receptor family.</text>
</comment>
<dbReference type="InterPro" id="IPR012910">
    <property type="entry name" value="Plug_dom"/>
</dbReference>
<dbReference type="STRING" id="1003.SAMN04488541_100634"/>
<accession>A0A1I2D2H2</accession>
<evidence type="ECO:0000256" key="8">
    <source>
        <dbReference type="SAM" id="Phobius"/>
    </source>
</evidence>
<keyword evidence="8" id="KW-1133">Transmembrane helix</keyword>
<dbReference type="SUPFAM" id="SSF56935">
    <property type="entry name" value="Porins"/>
    <property type="match status" value="1"/>
</dbReference>
<gene>
    <name evidence="10" type="ORF">SAMN04488541_100634</name>
</gene>
<dbReference type="InterPro" id="IPR037066">
    <property type="entry name" value="Plug_dom_sf"/>
</dbReference>
<dbReference type="PROSITE" id="PS52016">
    <property type="entry name" value="TONB_DEPENDENT_REC_3"/>
    <property type="match status" value="1"/>
</dbReference>
<name>A0A1I2D2H2_9BACT</name>
<dbReference type="GO" id="GO:0009279">
    <property type="term" value="C:cell outer membrane"/>
    <property type="evidence" value="ECO:0007669"/>
    <property type="project" value="UniProtKB-SubCell"/>
</dbReference>
<keyword evidence="5 7" id="KW-0472">Membrane</keyword>
<protein>
    <submittedName>
        <fullName evidence="10">TonB-linked outer membrane protein, SusC/RagA family</fullName>
    </submittedName>
</protein>
<dbReference type="Gene3D" id="2.40.170.20">
    <property type="entry name" value="TonB-dependent receptor, beta-barrel domain"/>
    <property type="match status" value="1"/>
</dbReference>
<feature type="transmembrane region" description="Helical" evidence="8">
    <location>
        <begin position="7"/>
        <end position="27"/>
    </location>
</feature>
<keyword evidence="2 7" id="KW-0813">Transport</keyword>
<keyword evidence="11" id="KW-1185">Reference proteome</keyword>
<organism evidence="10 11">
    <name type="scientific">Thermoflexibacter ruber</name>
    <dbReference type="NCBI Taxonomy" id="1003"/>
    <lineage>
        <taxon>Bacteria</taxon>
        <taxon>Pseudomonadati</taxon>
        <taxon>Bacteroidota</taxon>
        <taxon>Cytophagia</taxon>
        <taxon>Cytophagales</taxon>
        <taxon>Thermoflexibacteraceae</taxon>
        <taxon>Thermoflexibacter</taxon>
    </lineage>
</organism>
<evidence type="ECO:0000256" key="3">
    <source>
        <dbReference type="ARBA" id="ARBA00022452"/>
    </source>
</evidence>